<evidence type="ECO:0000256" key="3">
    <source>
        <dbReference type="SAM" id="MobiDB-lite"/>
    </source>
</evidence>
<dbReference type="Gene3D" id="3.30.1370.10">
    <property type="entry name" value="K Homology domain, type 1"/>
    <property type="match status" value="1"/>
</dbReference>
<evidence type="ECO:0000259" key="4">
    <source>
        <dbReference type="Pfam" id="PF22675"/>
    </source>
</evidence>
<dbReference type="InterPro" id="IPR036612">
    <property type="entry name" value="KH_dom_type_1_sf"/>
</dbReference>
<protein>
    <recommendedName>
        <fullName evidence="1">Protein RIK</fullName>
    </recommendedName>
    <alternativeName>
        <fullName evidence="2">Rough sheath 2-interacting KH domain protein</fullName>
    </alternativeName>
</protein>
<dbReference type="AlphaFoldDB" id="A0AAW1WJ67"/>
<evidence type="ECO:0000256" key="2">
    <source>
        <dbReference type="ARBA" id="ARBA00081001"/>
    </source>
</evidence>
<feature type="region of interest" description="Disordered" evidence="3">
    <location>
        <begin position="1"/>
        <end position="28"/>
    </location>
</feature>
<dbReference type="SUPFAM" id="SSF54791">
    <property type="entry name" value="Eukaryotic type KH-domain (KH-domain type I)"/>
    <property type="match status" value="1"/>
</dbReference>
<dbReference type="PANTHER" id="PTHR15744:SF0">
    <property type="entry name" value="KH HOMOLOGY DOMAIN-CONTAINING PROTEIN 4"/>
    <property type="match status" value="1"/>
</dbReference>
<evidence type="ECO:0000313" key="7">
    <source>
        <dbReference type="Proteomes" id="UP001457282"/>
    </source>
</evidence>
<accession>A0AAW1WJ67</accession>
<dbReference type="InterPro" id="IPR055256">
    <property type="entry name" value="KH_1_KHDC4/BBP-like"/>
</dbReference>
<comment type="caution">
    <text evidence="6">The sequence shown here is derived from an EMBL/GenBank/DDBJ whole genome shotgun (WGS) entry which is preliminary data.</text>
</comment>
<dbReference type="Proteomes" id="UP001457282">
    <property type="component" value="Unassembled WGS sequence"/>
</dbReference>
<sequence>MTEERVSSDVPNDASQTRQRKKRKWDQPGESLISAGLAGALPLDNVGLLGGITLPGVTPVSGTHFINPLAASFPTVPQVPLIPQQTAAVIQKLIQPKIQDELIAREIVINDAESSVRYKLTKRQTQEEIQRCTGAVVITRGKYHAPNASIDGEKPLYLHISAGAHIKETTERILAVDRAAAMVEEMLKQGQNLQPSSSSFLSTMSDGLKELSTCVYLGFDADPSLNITARIRGPSDQYINHIMNETGATVLLRGRGSGNIDSLHGEEGQLPLHLFLSSNNLKSLDDARLLAEHLLDTISVECGVSRVSSSKVYSAIPPPQQVYTAVPPPQQLLAGVQSSGNELKAITSLASTTFSVTPAPPVSSVVTPVISTVFSQGTVSQSGGVVNCVQHQASSGGTIYSGYGGIYPQVTPLQQVALALRQSSSPMTSTIAPTTSVPSTEPKLNTKLSSESEKERRPPQRRKFQELPFSSKGPAKVHQESALLKPTVLAADLGVRNVLTMPAPKKLVHQASNEMPPPPPRTMPPPPPKFTSSTQVVKEIDQNNVLNKTKSDDVPDTLVKLMEYGEDDDDSEETDEELHTSNSVAVTARKPFWAL</sequence>
<dbReference type="FunFam" id="3.30.1370.10:FF:000037">
    <property type="entry name" value="KH domain protein"/>
    <property type="match status" value="1"/>
</dbReference>
<evidence type="ECO:0000259" key="5">
    <source>
        <dbReference type="Pfam" id="PF23469"/>
    </source>
</evidence>
<proteinExistence type="predicted"/>
<dbReference type="GO" id="GO:0005634">
    <property type="term" value="C:nucleus"/>
    <property type="evidence" value="ECO:0007669"/>
    <property type="project" value="InterPro"/>
</dbReference>
<dbReference type="Pfam" id="PF22675">
    <property type="entry name" value="KH-I_KHDC4-BBP"/>
    <property type="match status" value="1"/>
</dbReference>
<keyword evidence="7" id="KW-1185">Reference proteome</keyword>
<dbReference type="GO" id="GO:0003723">
    <property type="term" value="F:RNA binding"/>
    <property type="evidence" value="ECO:0007669"/>
    <property type="project" value="InterPro"/>
</dbReference>
<dbReference type="InterPro" id="IPR031121">
    <property type="entry name" value="RIK/BLOM7"/>
</dbReference>
<evidence type="ECO:0000313" key="6">
    <source>
        <dbReference type="EMBL" id="KAK9924935.1"/>
    </source>
</evidence>
<dbReference type="InterPro" id="IPR056149">
    <property type="entry name" value="PRP5/DDX46/KHDC4_KH"/>
</dbReference>
<feature type="domain" description="KHDC4/BBP-like KH-domain type I" evidence="4">
    <location>
        <begin position="221"/>
        <end position="296"/>
    </location>
</feature>
<gene>
    <name evidence="6" type="ORF">M0R45_033276</name>
</gene>
<dbReference type="PANTHER" id="PTHR15744">
    <property type="entry name" value="BLOM7"/>
    <property type="match status" value="1"/>
</dbReference>
<feature type="domain" description="ATP-dependent RNA helicase PRP5/DDX46/KHDC4 KH" evidence="5">
    <location>
        <begin position="103"/>
        <end position="191"/>
    </location>
</feature>
<reference evidence="6 7" key="1">
    <citation type="journal article" date="2023" name="G3 (Bethesda)">
        <title>A chromosome-length genome assembly and annotation of blackberry (Rubus argutus, cv. 'Hillquist').</title>
        <authorList>
            <person name="Bruna T."/>
            <person name="Aryal R."/>
            <person name="Dudchenko O."/>
            <person name="Sargent D.J."/>
            <person name="Mead D."/>
            <person name="Buti M."/>
            <person name="Cavallini A."/>
            <person name="Hytonen T."/>
            <person name="Andres J."/>
            <person name="Pham M."/>
            <person name="Weisz D."/>
            <person name="Mascagni F."/>
            <person name="Usai G."/>
            <person name="Natali L."/>
            <person name="Bassil N."/>
            <person name="Fernandez G.E."/>
            <person name="Lomsadze A."/>
            <person name="Armour M."/>
            <person name="Olukolu B."/>
            <person name="Poorten T."/>
            <person name="Britton C."/>
            <person name="Davik J."/>
            <person name="Ashrafi H."/>
            <person name="Aiden E.L."/>
            <person name="Borodovsky M."/>
            <person name="Worthington M."/>
        </authorList>
    </citation>
    <scope>NUCLEOTIDE SEQUENCE [LARGE SCALE GENOMIC DNA]</scope>
    <source>
        <strain evidence="6">PI 553951</strain>
    </source>
</reference>
<dbReference type="EMBL" id="JBEDUW010000006">
    <property type="protein sequence ID" value="KAK9924935.1"/>
    <property type="molecule type" value="Genomic_DNA"/>
</dbReference>
<evidence type="ECO:0000256" key="1">
    <source>
        <dbReference type="ARBA" id="ARBA00070402"/>
    </source>
</evidence>
<organism evidence="6 7">
    <name type="scientific">Rubus argutus</name>
    <name type="common">Southern blackberry</name>
    <dbReference type="NCBI Taxonomy" id="59490"/>
    <lineage>
        <taxon>Eukaryota</taxon>
        <taxon>Viridiplantae</taxon>
        <taxon>Streptophyta</taxon>
        <taxon>Embryophyta</taxon>
        <taxon>Tracheophyta</taxon>
        <taxon>Spermatophyta</taxon>
        <taxon>Magnoliopsida</taxon>
        <taxon>eudicotyledons</taxon>
        <taxon>Gunneridae</taxon>
        <taxon>Pentapetalae</taxon>
        <taxon>rosids</taxon>
        <taxon>fabids</taxon>
        <taxon>Rosales</taxon>
        <taxon>Rosaceae</taxon>
        <taxon>Rosoideae</taxon>
        <taxon>Rosoideae incertae sedis</taxon>
        <taxon>Rubus</taxon>
    </lineage>
</organism>
<name>A0AAW1WJ67_RUBAR</name>
<feature type="region of interest" description="Disordered" evidence="3">
    <location>
        <begin position="424"/>
        <end position="478"/>
    </location>
</feature>
<feature type="compositionally biased region" description="Polar residues" evidence="3">
    <location>
        <begin position="424"/>
        <end position="449"/>
    </location>
</feature>
<dbReference type="Pfam" id="PF23469">
    <property type="entry name" value="KH_12"/>
    <property type="match status" value="1"/>
</dbReference>